<accession>A0A7G7MIJ7</accession>
<sequence length="152" mass="16502">MRNDQSDALRELKDAQWPTERMAALFLARVQRDLATARASSPAEIAHEPGVTDPEADYLAWVALLEHGERCTRDSALRSVAAGYSDDDSPNPSRQLIRNEFAPVHVDAVARARAAVAAMAGPDPAKAVAAQIDVLDRWPIDDRADAVIYGEA</sequence>
<dbReference type="EMBL" id="CP060131">
    <property type="protein sequence ID" value="QNG52608.1"/>
    <property type="molecule type" value="Genomic_DNA"/>
</dbReference>
<dbReference type="RefSeq" id="WP_185719437.1">
    <property type="nucleotide sequence ID" value="NZ_BAAAWI010000001.1"/>
</dbReference>
<dbReference type="AlphaFoldDB" id="A0A7G7MIJ7"/>
<dbReference type="KEGG" id="ppel:H6H00_00500"/>
<evidence type="ECO:0000313" key="1">
    <source>
        <dbReference type="EMBL" id="QNG52608.1"/>
    </source>
</evidence>
<name>A0A7G7MIJ7_9PSEU</name>
<dbReference type="Proteomes" id="UP000515728">
    <property type="component" value="Chromosome"/>
</dbReference>
<protein>
    <submittedName>
        <fullName evidence="1">Uncharacterized protein</fullName>
    </submittedName>
</protein>
<organism evidence="1 2">
    <name type="scientific">Pseudonocardia petroleophila</name>
    <dbReference type="NCBI Taxonomy" id="37331"/>
    <lineage>
        <taxon>Bacteria</taxon>
        <taxon>Bacillati</taxon>
        <taxon>Actinomycetota</taxon>
        <taxon>Actinomycetes</taxon>
        <taxon>Pseudonocardiales</taxon>
        <taxon>Pseudonocardiaceae</taxon>
        <taxon>Pseudonocardia</taxon>
    </lineage>
</organism>
<evidence type="ECO:0000313" key="2">
    <source>
        <dbReference type="Proteomes" id="UP000515728"/>
    </source>
</evidence>
<reference evidence="1 2" key="1">
    <citation type="submission" date="2020-08" db="EMBL/GenBank/DDBJ databases">
        <authorList>
            <person name="Mo P."/>
        </authorList>
    </citation>
    <scope>NUCLEOTIDE SEQUENCE [LARGE SCALE GENOMIC DNA]</scope>
    <source>
        <strain evidence="1 2">CGMCC 4.1532</strain>
    </source>
</reference>
<proteinExistence type="predicted"/>
<keyword evidence="2" id="KW-1185">Reference proteome</keyword>
<gene>
    <name evidence="1" type="ORF">H6H00_00500</name>
</gene>